<sequence>MPNNLVHLIQIHHYQPPHHFLAAVASGLAPDSVAYQTQLQAILAEREWAAIEWYPQAKALTAEIESRINQLAQVKQTFMSILADISSKYQRAGAFVLANLLQLPYAPLLIALFYQWQAGDLTDLAVLQWLNRRNLLSINWLMLAHQVY</sequence>
<dbReference type="EMBL" id="LGKP01000003">
    <property type="protein sequence ID" value="KPL91951.1"/>
    <property type="molecule type" value="Genomic_DNA"/>
</dbReference>
<gene>
    <name evidence="1" type="ORF">SE18_00970</name>
</gene>
<proteinExistence type="predicted"/>
<dbReference type="RefSeq" id="WP_054532542.1">
    <property type="nucleotide sequence ID" value="NZ_LGKP01000003.1"/>
</dbReference>
<organism evidence="1 2">
    <name type="scientific">Herpetosiphon geysericola</name>
    <dbReference type="NCBI Taxonomy" id="70996"/>
    <lineage>
        <taxon>Bacteria</taxon>
        <taxon>Bacillati</taxon>
        <taxon>Chloroflexota</taxon>
        <taxon>Chloroflexia</taxon>
        <taxon>Herpetosiphonales</taxon>
        <taxon>Herpetosiphonaceae</taxon>
        <taxon>Herpetosiphon</taxon>
    </lineage>
</organism>
<dbReference type="STRING" id="70996.SE18_00970"/>
<evidence type="ECO:0000313" key="1">
    <source>
        <dbReference type="EMBL" id="KPL91951.1"/>
    </source>
</evidence>
<dbReference type="AlphaFoldDB" id="A0A0P6Z3E9"/>
<keyword evidence="2" id="KW-1185">Reference proteome</keyword>
<name>A0A0P6Z3E9_9CHLR</name>
<comment type="caution">
    <text evidence="1">The sequence shown here is derived from an EMBL/GenBank/DDBJ whole genome shotgun (WGS) entry which is preliminary data.</text>
</comment>
<dbReference type="OrthoDB" id="6199469at2"/>
<reference evidence="1 2" key="1">
    <citation type="submission" date="2015-07" db="EMBL/GenBank/DDBJ databases">
        <title>Whole genome sequence of Herpetosiphon geysericola DSM 7119.</title>
        <authorList>
            <person name="Hemp J."/>
            <person name="Ward L.M."/>
            <person name="Pace L.A."/>
            <person name="Fischer W.W."/>
        </authorList>
    </citation>
    <scope>NUCLEOTIDE SEQUENCE [LARGE SCALE GENOMIC DNA]</scope>
    <source>
        <strain evidence="1 2">DSM 7119</strain>
    </source>
</reference>
<evidence type="ECO:0000313" key="2">
    <source>
        <dbReference type="Proteomes" id="UP000050277"/>
    </source>
</evidence>
<accession>A0A0P6Z3E9</accession>
<protein>
    <submittedName>
        <fullName evidence="1">Uncharacterized protein</fullName>
    </submittedName>
</protein>
<dbReference type="Proteomes" id="UP000050277">
    <property type="component" value="Unassembled WGS sequence"/>
</dbReference>